<feature type="domain" description="TNFR-Cys" evidence="3">
    <location>
        <begin position="69"/>
        <end position="109"/>
    </location>
</feature>
<reference evidence="5" key="1">
    <citation type="submission" date="2011-08" db="EMBL/GenBank/DDBJ databases">
        <title>The draft genome of Latimeria chalumnae.</title>
        <authorList>
            <person name="Di Palma F."/>
            <person name="Alfoldi J."/>
            <person name="Johnson J."/>
            <person name="Berlin A."/>
            <person name="Gnerre S."/>
            <person name="Jaffe D."/>
            <person name="MacCallum I."/>
            <person name="Young S."/>
            <person name="Walker B.J."/>
            <person name="Lander E."/>
            <person name="Lindblad-Toh K."/>
        </authorList>
    </citation>
    <scope>NUCLEOTIDE SEQUENCE [LARGE SCALE GENOMIC DNA]</scope>
    <source>
        <strain evidence="5">Wild caught</strain>
    </source>
</reference>
<keyword evidence="2" id="KW-0812">Transmembrane</keyword>
<reference evidence="4" key="3">
    <citation type="submission" date="2025-09" db="UniProtKB">
        <authorList>
            <consortium name="Ensembl"/>
        </authorList>
    </citation>
    <scope>IDENTIFICATION</scope>
</reference>
<keyword evidence="2" id="KW-0472">Membrane</keyword>
<dbReference type="PANTHER" id="PTHR47497">
    <property type="entry name" value="TUMOR NECROSIS FACTOR RECEPTOR SUPERFAMILY MEMBER 8"/>
    <property type="match status" value="1"/>
</dbReference>
<evidence type="ECO:0000313" key="5">
    <source>
        <dbReference type="Proteomes" id="UP000008672"/>
    </source>
</evidence>
<keyword evidence="5" id="KW-1185">Reference proteome</keyword>
<evidence type="ECO:0000313" key="4">
    <source>
        <dbReference type="Ensembl" id="ENSLACP00000003350.1"/>
    </source>
</evidence>
<dbReference type="AlphaFoldDB" id="H3A129"/>
<dbReference type="InterPro" id="IPR052862">
    <property type="entry name" value="TNFR_superfamily_member_8"/>
</dbReference>
<accession>H3A129</accession>
<dbReference type="InterPro" id="IPR001368">
    <property type="entry name" value="TNFR/NGFR_Cys_rich_reg"/>
</dbReference>
<dbReference type="Gene3D" id="2.10.50.10">
    <property type="entry name" value="Tumor Necrosis Factor Receptor, subunit A, domain 2"/>
    <property type="match status" value="2"/>
</dbReference>
<name>H3A129_LATCH</name>
<dbReference type="eggNOG" id="ENOG502SNQ9">
    <property type="taxonomic scope" value="Eukaryota"/>
</dbReference>
<evidence type="ECO:0000259" key="3">
    <source>
        <dbReference type="SMART" id="SM00208"/>
    </source>
</evidence>
<organism evidence="4 5">
    <name type="scientific">Latimeria chalumnae</name>
    <name type="common">Coelacanth</name>
    <dbReference type="NCBI Taxonomy" id="7897"/>
    <lineage>
        <taxon>Eukaryota</taxon>
        <taxon>Metazoa</taxon>
        <taxon>Chordata</taxon>
        <taxon>Craniata</taxon>
        <taxon>Vertebrata</taxon>
        <taxon>Euteleostomi</taxon>
        <taxon>Coelacanthiformes</taxon>
        <taxon>Coelacanthidae</taxon>
        <taxon>Latimeria</taxon>
    </lineage>
</organism>
<proteinExistence type="predicted"/>
<feature type="compositionally biased region" description="Polar residues" evidence="1">
    <location>
        <begin position="351"/>
        <end position="361"/>
    </location>
</feature>
<dbReference type="PANTHER" id="PTHR47497:SF1">
    <property type="entry name" value="TUMOR NECROSIS FACTOR RECEPTOR SUPERFAMILY MEMBER 8"/>
    <property type="match status" value="1"/>
</dbReference>
<dbReference type="Proteomes" id="UP000008672">
    <property type="component" value="Unassembled WGS sequence"/>
</dbReference>
<protein>
    <recommendedName>
        <fullName evidence="3">TNFR-Cys domain-containing protein</fullName>
    </recommendedName>
</protein>
<dbReference type="EMBL" id="AFYH01074394">
    <property type="status" value="NOT_ANNOTATED_CDS"/>
    <property type="molecule type" value="Genomic_DNA"/>
</dbReference>
<dbReference type="SMART" id="SM00208">
    <property type="entry name" value="TNFR"/>
    <property type="match status" value="2"/>
</dbReference>
<feature type="transmembrane region" description="Helical" evidence="2">
    <location>
        <begin position="189"/>
        <end position="213"/>
    </location>
</feature>
<dbReference type="EMBL" id="AFYH01074392">
    <property type="status" value="NOT_ANNOTATED_CDS"/>
    <property type="molecule type" value="Genomic_DNA"/>
</dbReference>
<dbReference type="OMA" id="CKACVTC"/>
<dbReference type="InParanoid" id="H3A129"/>
<dbReference type="GeneTree" id="ENSGT00510000049215"/>
<feature type="domain" description="TNFR-Cys" evidence="3">
    <location>
        <begin position="25"/>
        <end position="66"/>
    </location>
</feature>
<evidence type="ECO:0000256" key="2">
    <source>
        <dbReference type="SAM" id="Phobius"/>
    </source>
</evidence>
<dbReference type="STRING" id="7897.ENSLACP00000003350"/>
<dbReference type="EMBL" id="AFYH01074393">
    <property type="status" value="NOT_ANNOTATED_CDS"/>
    <property type="molecule type" value="Genomic_DNA"/>
</dbReference>
<feature type="region of interest" description="Disordered" evidence="1">
    <location>
        <begin position="336"/>
        <end position="361"/>
    </location>
</feature>
<dbReference type="Ensembl" id="ENSLACT00000003380.1">
    <property type="protein sequence ID" value="ENSLACP00000003350.1"/>
    <property type="gene ID" value="ENSLACG00000002997.1"/>
</dbReference>
<evidence type="ECO:0000256" key="1">
    <source>
        <dbReference type="SAM" id="MobiDB-lite"/>
    </source>
</evidence>
<reference evidence="4" key="2">
    <citation type="submission" date="2025-08" db="UniProtKB">
        <authorList>
            <consortium name="Ensembl"/>
        </authorList>
    </citation>
    <scope>IDENTIFICATION</scope>
</reference>
<keyword evidence="2" id="KW-1133">Transmembrane helix</keyword>
<sequence length="385" mass="43280">LLCSPYENLVEVQSCSTTSQRMCECKAGMYCKIRLQETCSKCIPHTACLPETGVKVQGTPFQNTECEECPVGTFSDEHSTIQKCLPHTDCAKLNKITVQQGNASWDSICEDLPESTTRPATFRSVDIRTTASTAPEHYIKQRMTPPTLSLIQKQLTTAAHLHFCCASNTERWALNILFLLSFTGTQMEILWVIVLSVCVLTFTVLLIIWKLVLLKKPKFILHYTKSETLCKHFVKETGTCGKKTKKNSHESDHLLENSSITTVENFSTCVSKIPKEPNGEPVLNETPQTKESVPYHVTEHQGGDHANNKIEKIYIMKANTVIVGSISEVPKHDCCNDQRREELPPAESTEHFPQQESLKMSDSEVTISIEEEGKEFHHPIPVTEK</sequence>
<dbReference type="FunCoup" id="H3A129">
    <property type="interactions" value="237"/>
</dbReference>
<dbReference type="HOGENOM" id="CLU_043282_0_0_1"/>
<dbReference type="SUPFAM" id="SSF57586">
    <property type="entry name" value="TNF receptor-like"/>
    <property type="match status" value="1"/>
</dbReference>
<dbReference type="EMBL" id="AFYH01074395">
    <property type="status" value="NOT_ANNOTATED_CDS"/>
    <property type="molecule type" value="Genomic_DNA"/>
</dbReference>